<sequence length="202" mass="21776">MRTVGALVYPNFELLDLFGPLEVLGWYPDEFRIVLVGPRRGAVPSNMGPSAQADVAMDEGADFDVLLVPGGWGRSIPVDTGALTPWLGRAARRADYVLSVCTGSALLALTGFLDGRTATTNKALFHWVAEKRPEVDWRPSARWVRDGRLFTSSGVSAGIDMALAALADMVGEERAEAAATGCEYQWHRDADADPFAARHGLS</sequence>
<organism evidence="2 3">
    <name type="scientific">Albidovulum sediminis</name>
    <dbReference type="NCBI Taxonomy" id="3066345"/>
    <lineage>
        <taxon>Bacteria</taxon>
        <taxon>Pseudomonadati</taxon>
        <taxon>Pseudomonadota</taxon>
        <taxon>Alphaproteobacteria</taxon>
        <taxon>Rhodobacterales</taxon>
        <taxon>Paracoccaceae</taxon>
        <taxon>Albidovulum</taxon>
    </lineage>
</organism>
<dbReference type="CDD" id="cd03139">
    <property type="entry name" value="GATase1_PfpI_2"/>
    <property type="match status" value="1"/>
</dbReference>
<keyword evidence="3" id="KW-1185">Reference proteome</keyword>
<dbReference type="RefSeq" id="WP_261496622.1">
    <property type="nucleotide sequence ID" value="NZ_JAOCQF010000002.1"/>
</dbReference>
<proteinExistence type="predicted"/>
<name>A0ABT2NTE7_9RHOB</name>
<comment type="caution">
    <text evidence="2">The sequence shown here is derived from an EMBL/GenBank/DDBJ whole genome shotgun (WGS) entry which is preliminary data.</text>
</comment>
<dbReference type="EMBL" id="JAOCQF010000002">
    <property type="protein sequence ID" value="MCT8330770.1"/>
    <property type="molecule type" value="Genomic_DNA"/>
</dbReference>
<dbReference type="Gene3D" id="3.40.50.880">
    <property type="match status" value="1"/>
</dbReference>
<dbReference type="PANTHER" id="PTHR43130">
    <property type="entry name" value="ARAC-FAMILY TRANSCRIPTIONAL REGULATOR"/>
    <property type="match status" value="1"/>
</dbReference>
<evidence type="ECO:0000313" key="3">
    <source>
        <dbReference type="Proteomes" id="UP001205601"/>
    </source>
</evidence>
<reference evidence="3" key="1">
    <citation type="submission" date="2023-07" db="EMBL/GenBank/DDBJ databases">
        <title>Defluviimonas sediminis sp. nov., isolated from mangrove sediment.</title>
        <authorList>
            <person name="Liu L."/>
            <person name="Li J."/>
            <person name="Huang Y."/>
            <person name="Pan J."/>
            <person name="Li M."/>
        </authorList>
    </citation>
    <scope>NUCLEOTIDE SEQUENCE [LARGE SCALE GENOMIC DNA]</scope>
    <source>
        <strain evidence="3">FT324</strain>
    </source>
</reference>
<protein>
    <submittedName>
        <fullName evidence="2">DJ-1/PfpI family protein</fullName>
    </submittedName>
</protein>
<dbReference type="PANTHER" id="PTHR43130:SF15">
    <property type="entry name" value="THIJ_PFPI FAMILY PROTEIN (AFU_ORTHOLOGUE AFUA_5G14240)"/>
    <property type="match status" value="1"/>
</dbReference>
<dbReference type="InterPro" id="IPR029062">
    <property type="entry name" value="Class_I_gatase-like"/>
</dbReference>
<dbReference type="Pfam" id="PF01965">
    <property type="entry name" value="DJ-1_PfpI"/>
    <property type="match status" value="1"/>
</dbReference>
<dbReference type="Proteomes" id="UP001205601">
    <property type="component" value="Unassembled WGS sequence"/>
</dbReference>
<feature type="domain" description="DJ-1/PfpI" evidence="1">
    <location>
        <begin position="7"/>
        <end position="166"/>
    </location>
</feature>
<accession>A0ABT2NTE7</accession>
<dbReference type="InterPro" id="IPR002818">
    <property type="entry name" value="DJ-1/PfpI"/>
</dbReference>
<dbReference type="InterPro" id="IPR052158">
    <property type="entry name" value="INH-QAR"/>
</dbReference>
<dbReference type="SUPFAM" id="SSF52317">
    <property type="entry name" value="Class I glutamine amidotransferase-like"/>
    <property type="match status" value="1"/>
</dbReference>
<evidence type="ECO:0000313" key="2">
    <source>
        <dbReference type="EMBL" id="MCT8330770.1"/>
    </source>
</evidence>
<gene>
    <name evidence="2" type="ORF">N5I32_14705</name>
</gene>
<evidence type="ECO:0000259" key="1">
    <source>
        <dbReference type="Pfam" id="PF01965"/>
    </source>
</evidence>